<accession>V5SH39</accession>
<dbReference type="InterPro" id="IPR004360">
    <property type="entry name" value="Glyas_Fos-R_dOase_dom"/>
</dbReference>
<dbReference type="Proteomes" id="UP000018542">
    <property type="component" value="Chromosome"/>
</dbReference>
<dbReference type="CDD" id="cd07251">
    <property type="entry name" value="VOC_like"/>
    <property type="match status" value="1"/>
</dbReference>
<evidence type="ECO:0000259" key="1">
    <source>
        <dbReference type="PROSITE" id="PS51819"/>
    </source>
</evidence>
<dbReference type="EMBL" id="CP006912">
    <property type="protein sequence ID" value="AHB49360.1"/>
    <property type="molecule type" value="Genomic_DNA"/>
</dbReference>
<sequence length="141" mass="14930">MDPRLSLVTLGVEDVPRARAFYERLGFVASSASTDEVAFFPAGGAVLALFGRAALAKDAATEDAGRTSFSGVTLAHNVRTEQEVAETLADAEAAGATIVKLAEHVFWGGVSGYFKDPDGHLWEVAFNPFFPLDADGRVTLP</sequence>
<evidence type="ECO:0000313" key="3">
    <source>
        <dbReference type="Proteomes" id="UP000018542"/>
    </source>
</evidence>
<keyword evidence="3" id="KW-1185">Reference proteome</keyword>
<dbReference type="KEGG" id="hni:W911_14730"/>
<dbReference type="Pfam" id="PF00903">
    <property type="entry name" value="Glyoxalase"/>
    <property type="match status" value="1"/>
</dbReference>
<dbReference type="STRING" id="1029756.W911_14730"/>
<dbReference type="AlphaFoldDB" id="V5SH39"/>
<reference evidence="2 3" key="1">
    <citation type="journal article" date="2014" name="Genome Announc.">
        <title>Complete Genome Sequence of Hyphomicrobium nitrativorans Strain NL23, a Denitrifying Bacterium Isolated from Biofilm of a Methanol-Fed Denitrification System Treating Seawater at the Montreal Biodome.</title>
        <authorList>
            <person name="Martineau C."/>
            <person name="Villeneuve C."/>
            <person name="Mauffrey F."/>
            <person name="Villemur R."/>
        </authorList>
    </citation>
    <scope>NUCLEOTIDE SEQUENCE [LARGE SCALE GENOMIC DNA]</scope>
    <source>
        <strain evidence="2">NL23</strain>
    </source>
</reference>
<dbReference type="Gene3D" id="3.10.180.10">
    <property type="entry name" value="2,3-Dihydroxybiphenyl 1,2-Dioxygenase, domain 1"/>
    <property type="match status" value="1"/>
</dbReference>
<feature type="domain" description="VOC" evidence="1">
    <location>
        <begin position="4"/>
        <end position="127"/>
    </location>
</feature>
<dbReference type="OrthoDB" id="9798430at2"/>
<dbReference type="SUPFAM" id="SSF54593">
    <property type="entry name" value="Glyoxalase/Bleomycin resistance protein/Dihydroxybiphenyl dioxygenase"/>
    <property type="match status" value="1"/>
</dbReference>
<dbReference type="InterPro" id="IPR029068">
    <property type="entry name" value="Glyas_Bleomycin-R_OHBP_Dase"/>
</dbReference>
<organism evidence="2 3">
    <name type="scientific">Hyphomicrobium nitrativorans NL23</name>
    <dbReference type="NCBI Taxonomy" id="1029756"/>
    <lineage>
        <taxon>Bacteria</taxon>
        <taxon>Pseudomonadati</taxon>
        <taxon>Pseudomonadota</taxon>
        <taxon>Alphaproteobacteria</taxon>
        <taxon>Hyphomicrobiales</taxon>
        <taxon>Hyphomicrobiaceae</taxon>
        <taxon>Hyphomicrobium</taxon>
    </lineage>
</organism>
<name>V5SH39_9HYPH</name>
<evidence type="ECO:0000313" key="2">
    <source>
        <dbReference type="EMBL" id="AHB49360.1"/>
    </source>
</evidence>
<dbReference type="PANTHER" id="PTHR36503">
    <property type="entry name" value="BLR2520 PROTEIN"/>
    <property type="match status" value="1"/>
</dbReference>
<protein>
    <submittedName>
        <fullName evidence="2">Glyoxalase</fullName>
    </submittedName>
</protein>
<dbReference type="HOGENOM" id="CLU_046006_18_0_5"/>
<dbReference type="RefSeq" id="WP_023788254.1">
    <property type="nucleotide sequence ID" value="NC_022997.1"/>
</dbReference>
<dbReference type="InterPro" id="IPR037523">
    <property type="entry name" value="VOC_core"/>
</dbReference>
<proteinExistence type="predicted"/>
<dbReference type="PROSITE" id="PS51819">
    <property type="entry name" value="VOC"/>
    <property type="match status" value="1"/>
</dbReference>
<gene>
    <name evidence="2" type="ORF">W911_14730</name>
</gene>
<dbReference type="PATRIC" id="fig|1029756.8.peg.3066"/>
<dbReference type="PANTHER" id="PTHR36503:SF1">
    <property type="entry name" value="BLR2520 PROTEIN"/>
    <property type="match status" value="1"/>
</dbReference>